<keyword evidence="1" id="KW-0175">Coiled coil</keyword>
<dbReference type="EMBL" id="JABAYA010000047">
    <property type="protein sequence ID" value="KAF7727895.1"/>
    <property type="molecule type" value="Genomic_DNA"/>
</dbReference>
<evidence type="ECO:0000313" key="3">
    <source>
        <dbReference type="EMBL" id="KAF7727895.1"/>
    </source>
</evidence>
<sequence length="173" mass="20160">MSSSKENQTPRSTTDNISQDDSHGKRSAVEGRDRERDLDLLTAENQSLREDLELERQRHEKLTKTISAQSEEQRRLTESMDELKAEGILRETCGSLWDDENEAEATLDVLTEQVTPYQSIFDDAGDDMEKMRQLFREKAVEHLKKEVTEKAALLKDLEKEYKDYSEELRHLQQ</sequence>
<feature type="compositionally biased region" description="Polar residues" evidence="2">
    <location>
        <begin position="1"/>
        <end position="19"/>
    </location>
</feature>
<evidence type="ECO:0000313" key="4">
    <source>
        <dbReference type="Proteomes" id="UP000605846"/>
    </source>
</evidence>
<accession>A0A8H7BSM2</accession>
<feature type="region of interest" description="Disordered" evidence="2">
    <location>
        <begin position="1"/>
        <end position="54"/>
    </location>
</feature>
<keyword evidence="4" id="KW-1185">Reference proteome</keyword>
<evidence type="ECO:0000256" key="2">
    <source>
        <dbReference type="SAM" id="MobiDB-lite"/>
    </source>
</evidence>
<reference evidence="3" key="1">
    <citation type="submission" date="2020-01" db="EMBL/GenBank/DDBJ databases">
        <title>Genome Sequencing of Three Apophysomyces-Like Fungal Strains Confirms a Novel Fungal Genus in the Mucoromycota with divergent Burkholderia-like Endosymbiotic Bacteria.</title>
        <authorList>
            <person name="Stajich J.E."/>
            <person name="Macias A.M."/>
            <person name="Carter-House D."/>
            <person name="Lovett B."/>
            <person name="Kasson L.R."/>
            <person name="Berry K."/>
            <person name="Grigoriev I."/>
            <person name="Chang Y."/>
            <person name="Spatafora J."/>
            <person name="Kasson M.T."/>
        </authorList>
    </citation>
    <scope>NUCLEOTIDE SEQUENCE</scope>
    <source>
        <strain evidence="3">NRRL A-21654</strain>
    </source>
</reference>
<organism evidence="3 4">
    <name type="scientific">Apophysomyces ossiformis</name>
    <dbReference type="NCBI Taxonomy" id="679940"/>
    <lineage>
        <taxon>Eukaryota</taxon>
        <taxon>Fungi</taxon>
        <taxon>Fungi incertae sedis</taxon>
        <taxon>Mucoromycota</taxon>
        <taxon>Mucoromycotina</taxon>
        <taxon>Mucoromycetes</taxon>
        <taxon>Mucorales</taxon>
        <taxon>Mucorineae</taxon>
        <taxon>Mucoraceae</taxon>
        <taxon>Apophysomyces</taxon>
    </lineage>
</organism>
<comment type="caution">
    <text evidence="3">The sequence shown here is derived from an EMBL/GenBank/DDBJ whole genome shotgun (WGS) entry which is preliminary data.</text>
</comment>
<dbReference type="Proteomes" id="UP000605846">
    <property type="component" value="Unassembled WGS sequence"/>
</dbReference>
<name>A0A8H7BSM2_9FUNG</name>
<dbReference type="AlphaFoldDB" id="A0A8H7BSM2"/>
<proteinExistence type="predicted"/>
<protein>
    <submittedName>
        <fullName evidence="3">Uncharacterized protein</fullName>
    </submittedName>
</protein>
<dbReference type="OrthoDB" id="10404097at2759"/>
<evidence type="ECO:0000256" key="1">
    <source>
        <dbReference type="SAM" id="Coils"/>
    </source>
</evidence>
<feature type="compositionally biased region" description="Basic and acidic residues" evidence="2">
    <location>
        <begin position="20"/>
        <end position="39"/>
    </location>
</feature>
<gene>
    <name evidence="3" type="ORF">EC973_006894</name>
</gene>
<feature type="coiled-coil region" evidence="1">
    <location>
        <begin position="140"/>
        <end position="167"/>
    </location>
</feature>